<dbReference type="Pfam" id="PF00621">
    <property type="entry name" value="RhoGEF"/>
    <property type="match status" value="1"/>
</dbReference>
<feature type="region of interest" description="Disordered" evidence="1">
    <location>
        <begin position="1"/>
        <end position="110"/>
    </location>
</feature>
<dbReference type="Proteomes" id="UP000314983">
    <property type="component" value="Chromosome 5"/>
</dbReference>
<reference evidence="3" key="3">
    <citation type="submission" date="2020-05" db="EMBL/GenBank/DDBJ databases">
        <title>Electrophorus electricus (electric eel) genome, fEleEle1, primary haplotype.</title>
        <authorList>
            <person name="Myers G."/>
            <person name="Meyer A."/>
            <person name="Fedrigo O."/>
            <person name="Formenti G."/>
            <person name="Rhie A."/>
            <person name="Tracey A."/>
            <person name="Sims Y."/>
            <person name="Jarvis E.D."/>
        </authorList>
    </citation>
    <scope>NUCLEOTIDE SEQUENCE [LARGE SCALE GENOMIC DNA]</scope>
</reference>
<dbReference type="InterPro" id="IPR000219">
    <property type="entry name" value="DH_dom"/>
</dbReference>
<dbReference type="GeneTree" id="ENSGT00940000162507"/>
<dbReference type="InterPro" id="IPR035899">
    <property type="entry name" value="DBL_dom_sf"/>
</dbReference>
<reference evidence="4" key="2">
    <citation type="journal article" date="2017" name="Sci. Adv.">
        <title>A tail of two voltages: Proteomic comparison of the three electric organs of the electric eel.</title>
        <authorList>
            <person name="Traeger L.L."/>
            <person name="Sabat G."/>
            <person name="Barrett-Wilt G.A."/>
            <person name="Wells G.B."/>
            <person name="Sussman M.R."/>
        </authorList>
    </citation>
    <scope>NUCLEOTIDE SEQUENCE [LARGE SCALE GENOMIC DNA]</scope>
</reference>
<protein>
    <recommendedName>
        <fullName evidence="2">DH domain-containing protein</fullName>
    </recommendedName>
</protein>
<dbReference type="PANTHER" id="PTHR45845:SF1">
    <property type="entry name" value="PLECKSTRIN HOMOLOGY AND RHOGEF DOMAIN CONTAINING G4B"/>
    <property type="match status" value="1"/>
</dbReference>
<evidence type="ECO:0000259" key="2">
    <source>
        <dbReference type="PROSITE" id="PS50010"/>
    </source>
</evidence>
<proteinExistence type="predicted"/>
<sequence>MKCQSTRRQLEEALVGEPEAEPDSDTTPPCPRGPPEPAGKPGSTTPPPADGTSKPLQLQGGEGSSSSCLPGTPPQVPRLTLALDLEDGKPRSAGPFSEGDSPFLSSHFPFLPEGDELSPSLFDDTDSDCTVDSSYSCRSEPTCSKIQHIMDEMISTEREYVRSLAYVIEHYYPEMERPDLPQDLRAKRSIIFGNLEKLCDFHGQYFLKDLEQCAHSPLSISGCFLRHEEQFGMYALYSKNKPRSDVLLSSHGNSFFKQVQLEDKMDLASYLLKPVQRMSKYALLLKDLIKECSQSQEQELTDLRTAEEMVKFQLRHGNDLLAMDAIRGDRHTFELVC</sequence>
<dbReference type="GO" id="GO:0005085">
    <property type="term" value="F:guanyl-nucleotide exchange factor activity"/>
    <property type="evidence" value="ECO:0007669"/>
    <property type="project" value="InterPro"/>
</dbReference>
<dbReference type="CDD" id="cd00160">
    <property type="entry name" value="RhoGEF"/>
    <property type="match status" value="1"/>
</dbReference>
<reference evidence="3" key="4">
    <citation type="submission" date="2025-08" db="UniProtKB">
        <authorList>
            <consortium name="Ensembl"/>
        </authorList>
    </citation>
    <scope>IDENTIFICATION</scope>
</reference>
<reference evidence="3" key="5">
    <citation type="submission" date="2025-09" db="UniProtKB">
        <authorList>
            <consortium name="Ensembl"/>
        </authorList>
    </citation>
    <scope>IDENTIFICATION</scope>
</reference>
<accession>A0A4W4F9Z6</accession>
<dbReference type="InterPro" id="IPR052231">
    <property type="entry name" value="Rho_GEF_signaling-related"/>
</dbReference>
<dbReference type="Gene3D" id="1.20.900.10">
    <property type="entry name" value="Dbl homology (DH) domain"/>
    <property type="match status" value="1"/>
</dbReference>
<dbReference type="PANTHER" id="PTHR45845">
    <property type="entry name" value="RHO GUANINE NUCLEOTIDE EXCHANGE FACTOR-RELATED"/>
    <property type="match status" value="1"/>
</dbReference>
<feature type="compositionally biased region" description="Pro residues" evidence="1">
    <location>
        <begin position="28"/>
        <end position="49"/>
    </location>
</feature>
<name>A0A4W4F9Z6_ELEEL</name>
<keyword evidence="4" id="KW-1185">Reference proteome</keyword>
<gene>
    <name evidence="3" type="primary">RFWD3</name>
</gene>
<organism evidence="3 4">
    <name type="scientific">Electrophorus electricus</name>
    <name type="common">Electric eel</name>
    <name type="synonym">Gymnotus electricus</name>
    <dbReference type="NCBI Taxonomy" id="8005"/>
    <lineage>
        <taxon>Eukaryota</taxon>
        <taxon>Metazoa</taxon>
        <taxon>Chordata</taxon>
        <taxon>Craniata</taxon>
        <taxon>Vertebrata</taxon>
        <taxon>Euteleostomi</taxon>
        <taxon>Actinopterygii</taxon>
        <taxon>Neopterygii</taxon>
        <taxon>Teleostei</taxon>
        <taxon>Ostariophysi</taxon>
        <taxon>Gymnotiformes</taxon>
        <taxon>Gymnotoidei</taxon>
        <taxon>Gymnotidae</taxon>
        <taxon>Electrophorus</taxon>
    </lineage>
</organism>
<dbReference type="AlphaFoldDB" id="A0A4W4F9Z6"/>
<dbReference type="PROSITE" id="PS50010">
    <property type="entry name" value="DH_2"/>
    <property type="match status" value="1"/>
</dbReference>
<dbReference type="SMART" id="SM00325">
    <property type="entry name" value="RhoGEF"/>
    <property type="match status" value="1"/>
</dbReference>
<dbReference type="Ensembl" id="ENSEEET00000021740.2">
    <property type="protein sequence ID" value="ENSEEEP00000021500.2"/>
    <property type="gene ID" value="ENSEEEG00000010471.2"/>
</dbReference>
<evidence type="ECO:0000256" key="1">
    <source>
        <dbReference type="SAM" id="MobiDB-lite"/>
    </source>
</evidence>
<evidence type="ECO:0000313" key="3">
    <source>
        <dbReference type="Ensembl" id="ENSEEEP00000021500.2"/>
    </source>
</evidence>
<feature type="domain" description="DH" evidence="2">
    <location>
        <begin position="145"/>
        <end position="320"/>
    </location>
</feature>
<evidence type="ECO:0000313" key="4">
    <source>
        <dbReference type="Proteomes" id="UP000314983"/>
    </source>
</evidence>
<reference evidence="4" key="1">
    <citation type="journal article" date="2014" name="Science">
        <title>Nonhuman genetics. Genomic basis for the convergent evolution of electric organs.</title>
        <authorList>
            <person name="Gallant J.R."/>
            <person name="Traeger L.L."/>
            <person name="Volkening J.D."/>
            <person name="Moffett H."/>
            <person name="Chen P.H."/>
            <person name="Novina C.D."/>
            <person name="Phillips G.N.Jr."/>
            <person name="Anand R."/>
            <person name="Wells G.B."/>
            <person name="Pinch M."/>
            <person name="Guth R."/>
            <person name="Unguez G.A."/>
            <person name="Albert J.S."/>
            <person name="Zakon H.H."/>
            <person name="Samanta M.P."/>
            <person name="Sussman M.R."/>
        </authorList>
    </citation>
    <scope>NUCLEOTIDE SEQUENCE [LARGE SCALE GENOMIC DNA]</scope>
</reference>
<dbReference type="SUPFAM" id="SSF48065">
    <property type="entry name" value="DBL homology domain (DH-domain)"/>
    <property type="match status" value="1"/>
</dbReference>